<reference evidence="4" key="1">
    <citation type="journal article" date="2019" name="Int. J. Syst. Evol. Microbiol.">
        <title>The Global Catalogue of Microorganisms (GCM) 10K type strain sequencing project: providing services to taxonomists for standard genome sequencing and annotation.</title>
        <authorList>
            <consortium name="The Broad Institute Genomics Platform"/>
            <consortium name="The Broad Institute Genome Sequencing Center for Infectious Disease"/>
            <person name="Wu L."/>
            <person name="Ma J."/>
        </authorList>
    </citation>
    <scope>NUCLEOTIDE SEQUENCE [LARGE SCALE GENOMIC DNA]</scope>
    <source>
        <strain evidence="4">NBRC 101365</strain>
    </source>
</reference>
<dbReference type="PRINTS" id="PR00598">
    <property type="entry name" value="HTHMARR"/>
</dbReference>
<dbReference type="PANTHER" id="PTHR33164">
    <property type="entry name" value="TRANSCRIPTIONAL REGULATOR, MARR FAMILY"/>
    <property type="match status" value="1"/>
</dbReference>
<dbReference type="PROSITE" id="PS50995">
    <property type="entry name" value="HTH_MARR_2"/>
    <property type="match status" value="1"/>
</dbReference>
<keyword evidence="4" id="KW-1185">Reference proteome</keyword>
<evidence type="ECO:0000313" key="3">
    <source>
        <dbReference type="EMBL" id="GLS17816.1"/>
    </source>
</evidence>
<protein>
    <submittedName>
        <fullName evidence="3">MarR family transcriptional regulator</fullName>
    </submittedName>
</protein>
<evidence type="ECO:0000259" key="2">
    <source>
        <dbReference type="PROSITE" id="PS50995"/>
    </source>
</evidence>
<dbReference type="EMBL" id="BSPC01000006">
    <property type="protein sequence ID" value="GLS17816.1"/>
    <property type="molecule type" value="Genomic_DNA"/>
</dbReference>
<dbReference type="SUPFAM" id="SSF46785">
    <property type="entry name" value="Winged helix' DNA-binding domain"/>
    <property type="match status" value="1"/>
</dbReference>
<accession>A0ABQ6CBR5</accession>
<gene>
    <name evidence="3" type="ORF">GCM10007874_08310</name>
</gene>
<feature type="domain" description="HTH marR-type" evidence="2">
    <location>
        <begin position="36"/>
        <end position="170"/>
    </location>
</feature>
<evidence type="ECO:0000313" key="4">
    <source>
        <dbReference type="Proteomes" id="UP001156882"/>
    </source>
</evidence>
<dbReference type="Gene3D" id="1.10.10.10">
    <property type="entry name" value="Winged helix-like DNA-binding domain superfamily/Winged helix DNA-binding domain"/>
    <property type="match status" value="1"/>
</dbReference>
<dbReference type="PANTHER" id="PTHR33164:SF57">
    <property type="entry name" value="MARR-FAMILY TRANSCRIPTIONAL REGULATOR"/>
    <property type="match status" value="1"/>
</dbReference>
<dbReference type="Proteomes" id="UP001156882">
    <property type="component" value="Unassembled WGS sequence"/>
</dbReference>
<comment type="caution">
    <text evidence="3">The sequence shown here is derived from an EMBL/GenBank/DDBJ whole genome shotgun (WGS) entry which is preliminary data.</text>
</comment>
<feature type="region of interest" description="Disordered" evidence="1">
    <location>
        <begin position="1"/>
        <end position="20"/>
    </location>
</feature>
<organism evidence="3 4">
    <name type="scientific">Labrys miyagiensis</name>
    <dbReference type="NCBI Taxonomy" id="346912"/>
    <lineage>
        <taxon>Bacteria</taxon>
        <taxon>Pseudomonadati</taxon>
        <taxon>Pseudomonadota</taxon>
        <taxon>Alphaproteobacteria</taxon>
        <taxon>Hyphomicrobiales</taxon>
        <taxon>Xanthobacteraceae</taxon>
        <taxon>Labrys</taxon>
    </lineage>
</organism>
<dbReference type="InterPro" id="IPR039422">
    <property type="entry name" value="MarR/SlyA-like"/>
</dbReference>
<dbReference type="InterPro" id="IPR000835">
    <property type="entry name" value="HTH_MarR-typ"/>
</dbReference>
<proteinExistence type="predicted"/>
<dbReference type="RefSeq" id="WP_284310657.1">
    <property type="nucleotide sequence ID" value="NZ_BSPC01000006.1"/>
</dbReference>
<name>A0ABQ6CBR5_9HYPH</name>
<sequence length="180" mass="20399">MSSGDLTRRRREAQQRNPAKVPKTIDYQNIDFDVFGSLLSFYIRSVNIVVSKDLDGQMESFGLAGGTGKISTILLTGANPGLRPSVLAHFIRKDRSAMGKLLEQMETDGFIEQRVSRVERRARELYLTDKGRNVVQKIREVIKRQDDDFFAVLSPAERATLLSLLRKVYETYIDMVPSAD</sequence>
<dbReference type="InterPro" id="IPR036388">
    <property type="entry name" value="WH-like_DNA-bd_sf"/>
</dbReference>
<evidence type="ECO:0000256" key="1">
    <source>
        <dbReference type="SAM" id="MobiDB-lite"/>
    </source>
</evidence>
<dbReference type="InterPro" id="IPR036390">
    <property type="entry name" value="WH_DNA-bd_sf"/>
</dbReference>
<dbReference type="SMART" id="SM00347">
    <property type="entry name" value="HTH_MARR"/>
    <property type="match status" value="1"/>
</dbReference>